<dbReference type="SUPFAM" id="SSF47413">
    <property type="entry name" value="lambda repressor-like DNA-binding domains"/>
    <property type="match status" value="1"/>
</dbReference>
<feature type="domain" description="HTH cro/C1-type" evidence="3">
    <location>
        <begin position="5"/>
        <end position="59"/>
    </location>
</feature>
<dbReference type="InterPro" id="IPR001387">
    <property type="entry name" value="Cro/C1-type_HTH"/>
</dbReference>
<dbReference type="Gene3D" id="1.10.260.40">
    <property type="entry name" value="lambda repressor-like DNA-binding domains"/>
    <property type="match status" value="1"/>
</dbReference>
<evidence type="ECO:0000313" key="4">
    <source>
        <dbReference type="EMBL" id="CEA07713.1"/>
    </source>
</evidence>
<gene>
    <name evidence="4" type="ORF">BN1051_01034</name>
</gene>
<evidence type="ECO:0000256" key="2">
    <source>
        <dbReference type="SAM" id="MobiDB-lite"/>
    </source>
</evidence>
<dbReference type="EMBL" id="LN483070">
    <property type="protein sequence ID" value="CEA07713.1"/>
    <property type="molecule type" value="Genomic_DNA"/>
</dbReference>
<dbReference type="SMART" id="SM00530">
    <property type="entry name" value="HTH_XRE"/>
    <property type="match status" value="1"/>
</dbReference>
<name>A0A078MK60_9MICC</name>
<proteinExistence type="predicted"/>
<organism evidence="4">
    <name type="scientific">Arthrobacter saudimassiliensis</name>
    <dbReference type="NCBI Taxonomy" id="1461584"/>
    <lineage>
        <taxon>Bacteria</taxon>
        <taxon>Bacillati</taxon>
        <taxon>Actinomycetota</taxon>
        <taxon>Actinomycetes</taxon>
        <taxon>Micrococcales</taxon>
        <taxon>Micrococcaceae</taxon>
        <taxon>Arthrobacter</taxon>
    </lineage>
</organism>
<keyword evidence="1" id="KW-0238">DNA-binding</keyword>
<dbReference type="CDD" id="cd00093">
    <property type="entry name" value="HTH_XRE"/>
    <property type="match status" value="1"/>
</dbReference>
<protein>
    <submittedName>
        <fullName evidence="4">Helix-turn-helix</fullName>
    </submittedName>
</protein>
<accession>A0A078MK60</accession>
<feature type="region of interest" description="Disordered" evidence="2">
    <location>
        <begin position="66"/>
        <end position="91"/>
    </location>
</feature>
<evidence type="ECO:0000256" key="1">
    <source>
        <dbReference type="ARBA" id="ARBA00023125"/>
    </source>
</evidence>
<evidence type="ECO:0000259" key="3">
    <source>
        <dbReference type="PROSITE" id="PS50943"/>
    </source>
</evidence>
<sequence>MDNAVSARRTGRGWSQQRLADELGVTRQTVISIERGRFDPSLPLAFRIAHVFGCAIEDLFFPDQQAERSASSSSGLDREEKPSGTRAQKSG</sequence>
<dbReference type="AlphaFoldDB" id="A0A078MK60"/>
<dbReference type="PANTHER" id="PTHR46558">
    <property type="entry name" value="TRACRIPTIONAL REGULATORY PROTEIN-RELATED-RELATED"/>
    <property type="match status" value="1"/>
</dbReference>
<dbReference type="Pfam" id="PF01381">
    <property type="entry name" value="HTH_3"/>
    <property type="match status" value="1"/>
</dbReference>
<dbReference type="InterPro" id="IPR010982">
    <property type="entry name" value="Lambda_DNA-bd_dom_sf"/>
</dbReference>
<dbReference type="PROSITE" id="PS50943">
    <property type="entry name" value="HTH_CROC1"/>
    <property type="match status" value="1"/>
</dbReference>
<dbReference type="GO" id="GO:0003677">
    <property type="term" value="F:DNA binding"/>
    <property type="evidence" value="ECO:0007669"/>
    <property type="project" value="UniProtKB-KW"/>
</dbReference>
<reference evidence="4" key="1">
    <citation type="submission" date="2014-07" db="EMBL/GenBank/DDBJ databases">
        <authorList>
            <person name="Urmite Genomes Urmite Genomes"/>
        </authorList>
    </citation>
    <scope>NUCLEOTIDE SEQUENCE</scope>
    <source>
        <strain evidence="4">11W110_air</strain>
    </source>
</reference>
<dbReference type="PATRIC" id="fig|1461584.3.peg.1027"/>
<dbReference type="PANTHER" id="PTHR46558:SF4">
    <property type="entry name" value="DNA-BIDING PHAGE PROTEIN"/>
    <property type="match status" value="1"/>
</dbReference>